<keyword evidence="5" id="KW-1185">Reference proteome</keyword>
<feature type="domain" description="CCHC-type" evidence="3">
    <location>
        <begin position="282"/>
        <end position="295"/>
    </location>
</feature>
<dbReference type="Pfam" id="PF14244">
    <property type="entry name" value="Retrotran_gag_3"/>
    <property type="match status" value="1"/>
</dbReference>
<keyword evidence="1" id="KW-0862">Zinc</keyword>
<evidence type="ECO:0000313" key="5">
    <source>
        <dbReference type="Proteomes" id="UP001151760"/>
    </source>
</evidence>
<dbReference type="EMBL" id="BQNB010015655">
    <property type="protein sequence ID" value="GJT42553.1"/>
    <property type="molecule type" value="Genomic_DNA"/>
</dbReference>
<feature type="compositionally biased region" description="Polar residues" evidence="2">
    <location>
        <begin position="266"/>
        <end position="278"/>
    </location>
</feature>
<dbReference type="InterPro" id="IPR001878">
    <property type="entry name" value="Znf_CCHC"/>
</dbReference>
<accession>A0ABQ5DWD5</accession>
<reference evidence="4" key="2">
    <citation type="submission" date="2022-01" db="EMBL/GenBank/DDBJ databases">
        <authorList>
            <person name="Yamashiro T."/>
            <person name="Shiraishi A."/>
            <person name="Satake H."/>
            <person name="Nakayama K."/>
        </authorList>
    </citation>
    <scope>NUCLEOTIDE SEQUENCE</scope>
</reference>
<dbReference type="PANTHER" id="PTHR37610:SF78">
    <property type="entry name" value="GAG-POLYPEPTIDE OF LTR COPIA-TYPE-RELATED"/>
    <property type="match status" value="1"/>
</dbReference>
<proteinExistence type="predicted"/>
<name>A0ABQ5DWD5_9ASTR</name>
<organism evidence="4 5">
    <name type="scientific">Tanacetum coccineum</name>
    <dbReference type="NCBI Taxonomy" id="301880"/>
    <lineage>
        <taxon>Eukaryota</taxon>
        <taxon>Viridiplantae</taxon>
        <taxon>Streptophyta</taxon>
        <taxon>Embryophyta</taxon>
        <taxon>Tracheophyta</taxon>
        <taxon>Spermatophyta</taxon>
        <taxon>Magnoliopsida</taxon>
        <taxon>eudicotyledons</taxon>
        <taxon>Gunneridae</taxon>
        <taxon>Pentapetalae</taxon>
        <taxon>asterids</taxon>
        <taxon>campanulids</taxon>
        <taxon>Asterales</taxon>
        <taxon>Asteraceae</taxon>
        <taxon>Asteroideae</taxon>
        <taxon>Anthemideae</taxon>
        <taxon>Anthemidinae</taxon>
        <taxon>Tanacetum</taxon>
    </lineage>
</organism>
<feature type="compositionally biased region" description="Low complexity" evidence="2">
    <location>
        <begin position="249"/>
        <end position="258"/>
    </location>
</feature>
<evidence type="ECO:0000259" key="3">
    <source>
        <dbReference type="PROSITE" id="PS50158"/>
    </source>
</evidence>
<dbReference type="Proteomes" id="UP001151760">
    <property type="component" value="Unassembled WGS sequence"/>
</dbReference>
<reference evidence="4" key="1">
    <citation type="journal article" date="2022" name="Int. J. Mol. Sci.">
        <title>Draft Genome of Tanacetum Coccineum: Genomic Comparison of Closely Related Tanacetum-Family Plants.</title>
        <authorList>
            <person name="Yamashiro T."/>
            <person name="Shiraishi A."/>
            <person name="Nakayama K."/>
            <person name="Satake H."/>
        </authorList>
    </citation>
    <scope>NUCLEOTIDE SEQUENCE</scope>
</reference>
<sequence length="356" mass="39419">MVGASSSDDKISNLDLGNPLHLQTSDFNSNTIISVKLTGTENYRVWVAAMKLAINTRNKTGFLDGTCLKSTYANSAPLSNQWERCNSIVLSWLLNSVSEELFLGQIFSDNASEVWAELKETYDKLDGSITFNLLQKIHNFKQGELTVSEYYHKLNSLWREFDIMTKLPKCSCAAREDVSKHNQLIKLMQFLMGLNDVFQPIRSSLLARETLPDVKDAFAIISREESHRGIASSSSGSVTKPQVSSFVAKSNSWNNNGNKKFDNNKRVGNSTNNRGPNPNLHCTNCGKVGHTVDRCFDIIGYPPGYNKNTGPKSNGPRTFNANSVSSSSEKGASLSFTNEQMIKLMNLINEAPLGNV</sequence>
<protein>
    <submittedName>
        <fullName evidence="4">Transcription factor interactor and regulator CCHC(Zn) family protein</fullName>
    </submittedName>
</protein>
<dbReference type="InterPro" id="IPR036875">
    <property type="entry name" value="Znf_CCHC_sf"/>
</dbReference>
<evidence type="ECO:0000256" key="1">
    <source>
        <dbReference type="PROSITE-ProRule" id="PRU00047"/>
    </source>
</evidence>
<comment type="caution">
    <text evidence="4">The sequence shown here is derived from an EMBL/GenBank/DDBJ whole genome shotgun (WGS) entry which is preliminary data.</text>
</comment>
<evidence type="ECO:0000256" key="2">
    <source>
        <dbReference type="SAM" id="MobiDB-lite"/>
    </source>
</evidence>
<gene>
    <name evidence="4" type="ORF">Tco_0951268</name>
</gene>
<dbReference type="PANTHER" id="PTHR37610">
    <property type="entry name" value="CCHC-TYPE DOMAIN-CONTAINING PROTEIN"/>
    <property type="match status" value="1"/>
</dbReference>
<feature type="region of interest" description="Disordered" evidence="2">
    <location>
        <begin position="307"/>
        <end position="332"/>
    </location>
</feature>
<keyword evidence="1" id="KW-0863">Zinc-finger</keyword>
<dbReference type="InterPro" id="IPR029472">
    <property type="entry name" value="Copia-like_N"/>
</dbReference>
<dbReference type="SUPFAM" id="SSF57756">
    <property type="entry name" value="Retrovirus zinc finger-like domains"/>
    <property type="match status" value="1"/>
</dbReference>
<dbReference type="PROSITE" id="PS50158">
    <property type="entry name" value="ZF_CCHC"/>
    <property type="match status" value="1"/>
</dbReference>
<keyword evidence="1" id="KW-0479">Metal-binding</keyword>
<evidence type="ECO:0000313" key="4">
    <source>
        <dbReference type="EMBL" id="GJT42553.1"/>
    </source>
</evidence>
<feature type="region of interest" description="Disordered" evidence="2">
    <location>
        <begin position="248"/>
        <end position="278"/>
    </location>
</feature>